<dbReference type="AlphaFoldDB" id="A0A975T9T1"/>
<feature type="transmembrane region" description="Helical" evidence="1">
    <location>
        <begin position="29"/>
        <end position="48"/>
    </location>
</feature>
<feature type="transmembrane region" description="Helical" evidence="1">
    <location>
        <begin position="136"/>
        <end position="152"/>
    </location>
</feature>
<gene>
    <name evidence="2" type="ORF">B6N60_03571</name>
</gene>
<reference evidence="2" key="1">
    <citation type="submission" date="2017-04" db="EMBL/GenBank/DDBJ databases">
        <title>Genome deletions in a multicellular cyanobacterial endosymbiont for morphological adaptation in marine diatoms.</title>
        <authorList>
            <person name="Wang Y."/>
            <person name="Gao H."/>
            <person name="Li R."/>
            <person name="Xu X."/>
        </authorList>
    </citation>
    <scope>NUCLEOTIDE SEQUENCE</scope>
    <source>
        <strain evidence="2">FACHB 800</strain>
    </source>
</reference>
<sequence>MIINLDLFFLSSCYYSLPRVTTDYPHKNFMILSLITSIVLSETIFSFAEHQMHENFMHKKVLPRRFYQKPYIILQEIFEGHAVRHHGVWYRDFDFEANPEGKNDNIKFRLVDILIVLTCLLPIACLFFSFSLLAGVTFIVMLLIHAFLWNTMHSQMHLPQPVFFADWSIFRWLAVHHYMHHQFTNKNYNIVVPLADYILGTKIEPRRKDLRELLRLGYLKPKSPKTEIRLQKIRNKIAAQREAILVG</sequence>
<proteinExistence type="predicted"/>
<keyword evidence="3" id="KW-1185">Reference proteome</keyword>
<evidence type="ECO:0000313" key="3">
    <source>
        <dbReference type="Proteomes" id="UP000683511"/>
    </source>
</evidence>
<dbReference type="EMBL" id="CP021056">
    <property type="protein sequence ID" value="QXE24861.1"/>
    <property type="molecule type" value="Genomic_DNA"/>
</dbReference>
<evidence type="ECO:0008006" key="4">
    <source>
        <dbReference type="Google" id="ProtNLM"/>
    </source>
</evidence>
<evidence type="ECO:0000313" key="2">
    <source>
        <dbReference type="EMBL" id="QXE24861.1"/>
    </source>
</evidence>
<keyword evidence="1" id="KW-1133">Transmembrane helix</keyword>
<keyword evidence="1" id="KW-0472">Membrane</keyword>
<protein>
    <recommendedName>
        <fullName evidence="4">Fatty acid hydroxylase domain-containing protein</fullName>
    </recommendedName>
</protein>
<organism evidence="2 3">
    <name type="scientific">Richelia sinica FACHB-800</name>
    <dbReference type="NCBI Taxonomy" id="1357546"/>
    <lineage>
        <taxon>Bacteria</taxon>
        <taxon>Bacillati</taxon>
        <taxon>Cyanobacteriota</taxon>
        <taxon>Cyanophyceae</taxon>
        <taxon>Nostocales</taxon>
        <taxon>Nostocaceae</taxon>
        <taxon>Richelia</taxon>
    </lineage>
</organism>
<dbReference type="KEGG" id="rsin:B6N60_03571"/>
<dbReference type="Proteomes" id="UP000683511">
    <property type="component" value="Chromosome"/>
</dbReference>
<accession>A0A975T9T1</accession>
<keyword evidence="1" id="KW-0812">Transmembrane</keyword>
<evidence type="ECO:0000256" key="1">
    <source>
        <dbReference type="SAM" id="Phobius"/>
    </source>
</evidence>
<name>A0A975T9T1_9NOST</name>